<dbReference type="EMBL" id="JAWQEG010000826">
    <property type="protein sequence ID" value="KAK3885148.1"/>
    <property type="molecule type" value="Genomic_DNA"/>
</dbReference>
<keyword evidence="4" id="KW-1185">Reference proteome</keyword>
<accession>A0AAE1G2D8</accession>
<feature type="compositionally biased region" description="Polar residues" evidence="1">
    <location>
        <begin position="48"/>
        <end position="59"/>
    </location>
</feature>
<comment type="caution">
    <text evidence="3">The sequence shown here is derived from an EMBL/GenBank/DDBJ whole genome shotgun (WGS) entry which is preliminary data.</text>
</comment>
<name>A0AAE1G2D8_PETCI</name>
<sequence>MIVRNERLRVESKQIYGSTSTSAQDSSGDITGSGSAAPTVAESINVPVGSSTWEESASTAKFEDDDAGARDSQNRIAYYENRIAELERCCKNVPHMLKLTRNNLLDHGIHTPMGFVNKSPLIELVRYQSGDFKMAYKISATHLQVKGCDRQKVKTAAQLLSASVGRKQTLVFLQPNTFLMGDDKCIAVGLKEFRANSSPIKENISPSQVLPADPCLSAELCKTLEYCDTHSEDTIENFHVPDNESEGFH</sequence>
<feature type="compositionally biased region" description="Polar residues" evidence="1">
    <location>
        <begin position="15"/>
        <end position="36"/>
    </location>
</feature>
<evidence type="ECO:0000313" key="3">
    <source>
        <dbReference type="EMBL" id="KAK3885148.1"/>
    </source>
</evidence>
<dbReference type="InterPro" id="IPR048366">
    <property type="entry name" value="TNP-like_GBD"/>
</dbReference>
<feature type="region of interest" description="Disordered" evidence="1">
    <location>
        <begin position="14"/>
        <end position="68"/>
    </location>
</feature>
<dbReference type="AlphaFoldDB" id="A0AAE1G2D8"/>
<dbReference type="Proteomes" id="UP001286313">
    <property type="component" value="Unassembled WGS sequence"/>
</dbReference>
<evidence type="ECO:0000256" key="1">
    <source>
        <dbReference type="SAM" id="MobiDB-lite"/>
    </source>
</evidence>
<evidence type="ECO:0000313" key="4">
    <source>
        <dbReference type="Proteomes" id="UP001286313"/>
    </source>
</evidence>
<protein>
    <recommendedName>
        <fullName evidence="2">Transposable element P transposase-like GTP-binding insertion domain-containing protein</fullName>
    </recommendedName>
</protein>
<feature type="domain" description="Transposable element P transposase-like GTP-binding insertion" evidence="2">
    <location>
        <begin position="95"/>
        <end position="166"/>
    </location>
</feature>
<reference evidence="3" key="1">
    <citation type="submission" date="2023-10" db="EMBL/GenBank/DDBJ databases">
        <title>Genome assemblies of two species of porcelain crab, Petrolisthes cinctipes and Petrolisthes manimaculis (Anomura: Porcellanidae).</title>
        <authorList>
            <person name="Angst P."/>
        </authorList>
    </citation>
    <scope>NUCLEOTIDE SEQUENCE</scope>
    <source>
        <strain evidence="3">PB745_01</strain>
        <tissue evidence="3">Gill</tissue>
    </source>
</reference>
<evidence type="ECO:0000259" key="2">
    <source>
        <dbReference type="Pfam" id="PF21788"/>
    </source>
</evidence>
<proteinExistence type="predicted"/>
<organism evidence="3 4">
    <name type="scientific">Petrolisthes cinctipes</name>
    <name type="common">Flat porcelain crab</name>
    <dbReference type="NCBI Taxonomy" id="88211"/>
    <lineage>
        <taxon>Eukaryota</taxon>
        <taxon>Metazoa</taxon>
        <taxon>Ecdysozoa</taxon>
        <taxon>Arthropoda</taxon>
        <taxon>Crustacea</taxon>
        <taxon>Multicrustacea</taxon>
        <taxon>Malacostraca</taxon>
        <taxon>Eumalacostraca</taxon>
        <taxon>Eucarida</taxon>
        <taxon>Decapoda</taxon>
        <taxon>Pleocyemata</taxon>
        <taxon>Anomura</taxon>
        <taxon>Galatheoidea</taxon>
        <taxon>Porcellanidae</taxon>
        <taxon>Petrolisthes</taxon>
    </lineage>
</organism>
<dbReference type="Pfam" id="PF21788">
    <property type="entry name" value="TNP-like_GBD"/>
    <property type="match status" value="1"/>
</dbReference>
<gene>
    <name evidence="3" type="ORF">Pcinc_010629</name>
</gene>